<feature type="region of interest" description="Disordered" evidence="1">
    <location>
        <begin position="123"/>
        <end position="263"/>
    </location>
</feature>
<dbReference type="STRING" id="75743.A0A401PN99"/>
<name>A0A401PN99_SCYTO</name>
<protein>
    <submittedName>
        <fullName evidence="2">Uncharacterized protein</fullName>
    </submittedName>
</protein>
<feature type="compositionally biased region" description="Polar residues" evidence="1">
    <location>
        <begin position="203"/>
        <end position="213"/>
    </location>
</feature>
<dbReference type="PANTHER" id="PTHR40240">
    <property type="entry name" value="PLEXUS, ISOFORM A"/>
    <property type="match status" value="1"/>
</dbReference>
<dbReference type="AlphaFoldDB" id="A0A401PN99"/>
<dbReference type="PANTHER" id="PTHR40240:SF1">
    <property type="entry name" value="PLEXUS, ISOFORM A"/>
    <property type="match status" value="1"/>
</dbReference>
<dbReference type="OMA" id="YCCANPE"/>
<feature type="compositionally biased region" description="Polar residues" evidence="1">
    <location>
        <begin position="244"/>
        <end position="253"/>
    </location>
</feature>
<dbReference type="OrthoDB" id="8744624at2759"/>
<comment type="caution">
    <text evidence="2">The sequence shown here is derived from an EMBL/GenBank/DDBJ whole genome shotgun (WGS) entry which is preliminary data.</text>
</comment>
<gene>
    <name evidence="2" type="ORF">scyTo_0003669</name>
</gene>
<keyword evidence="3" id="KW-1185">Reference proteome</keyword>
<evidence type="ECO:0000313" key="2">
    <source>
        <dbReference type="EMBL" id="GCB74578.1"/>
    </source>
</evidence>
<sequence>MSHKAAAAPVSRKDRLMAAIAPGEESSLSGSAARLHCFICGGWMSPGREQQLQVRDGCDSPYFPFLLQQEPAPGARAVSAEGWVSVCSVCRCFLGEQWEAFERSRTPVDKRMYWLKRPHQCDSRRAPQEWNPSYQPEGSLVQGRGSASQELLDSSLSSLSDQDISDQELELDHLAHPPHPGLGTASTRAHHLPPGLALPFGTPSAQDLANSHQAQHRNAAYPRAMQGADADAVPTPGMSPHAAASSSDETPGQLTPFKFSDGSNICGSTSSEDELIVPGSRANDAGQNGEISVQEVARINRQVREVGSIIAKARSAAAPQDHSCFICGARLLRNTQHRVHVQKQESTSTEPFFPFLWLHNPPPGACPLSPEGSTLICSFCHVSLMQQWQGFEMANVPVLQRLYVVPLNAAVLGTVTKSIGERDPGGGRKPPLPCCYLCGEDCGRETRAVHSRSLTGRAQDNPMYFPFIRLLPCPPNSKAMTECGEVSCCRRCYAVLEDMWAAYTVSECEELISSTQAFLRSYLQVNAGTSHPNAVARQTLRAGRTSVCLLCGTELEPGREFQLNVNPPSRHGDREPFFPFLASYLRPARAQPVDSTGLAFACVLCYHDLLEQWWRGKNSQHPSSPWSRQYKVDMFVCFFCRQERRRNLGLKTITINRLPVFLHAPRVAEALVVDNGEYLTIGTCEDCRAVVLAGNCLKQGSQMDSLLSSSNAKVNHLFIFSLLMPVYICL</sequence>
<dbReference type="Proteomes" id="UP000288216">
    <property type="component" value="Unassembled WGS sequence"/>
</dbReference>
<evidence type="ECO:0000256" key="1">
    <source>
        <dbReference type="SAM" id="MobiDB-lite"/>
    </source>
</evidence>
<accession>A0A401PN99</accession>
<dbReference type="EMBL" id="BFAA01001023">
    <property type="protein sequence ID" value="GCB74578.1"/>
    <property type="molecule type" value="Genomic_DNA"/>
</dbReference>
<evidence type="ECO:0000313" key="3">
    <source>
        <dbReference type="Proteomes" id="UP000288216"/>
    </source>
</evidence>
<proteinExistence type="predicted"/>
<feature type="compositionally biased region" description="Low complexity" evidence="1">
    <location>
        <begin position="148"/>
        <end position="162"/>
    </location>
</feature>
<reference evidence="2 3" key="1">
    <citation type="journal article" date="2018" name="Nat. Ecol. Evol.">
        <title>Shark genomes provide insights into elasmobranch evolution and the origin of vertebrates.</title>
        <authorList>
            <person name="Hara Y"/>
            <person name="Yamaguchi K"/>
            <person name="Onimaru K"/>
            <person name="Kadota M"/>
            <person name="Koyanagi M"/>
            <person name="Keeley SD"/>
            <person name="Tatsumi K"/>
            <person name="Tanaka K"/>
            <person name="Motone F"/>
            <person name="Kageyama Y"/>
            <person name="Nozu R"/>
            <person name="Adachi N"/>
            <person name="Nishimura O"/>
            <person name="Nakagawa R"/>
            <person name="Tanegashima C"/>
            <person name="Kiyatake I"/>
            <person name="Matsumoto R"/>
            <person name="Murakumo K"/>
            <person name="Nishida K"/>
            <person name="Terakita A"/>
            <person name="Kuratani S"/>
            <person name="Sato K"/>
            <person name="Hyodo S Kuraku.S."/>
        </authorList>
    </citation>
    <scope>NUCLEOTIDE SEQUENCE [LARGE SCALE GENOMIC DNA]</scope>
</reference>
<organism evidence="2 3">
    <name type="scientific">Scyliorhinus torazame</name>
    <name type="common">Cloudy catshark</name>
    <name type="synonym">Catulus torazame</name>
    <dbReference type="NCBI Taxonomy" id="75743"/>
    <lineage>
        <taxon>Eukaryota</taxon>
        <taxon>Metazoa</taxon>
        <taxon>Chordata</taxon>
        <taxon>Craniata</taxon>
        <taxon>Vertebrata</taxon>
        <taxon>Chondrichthyes</taxon>
        <taxon>Elasmobranchii</taxon>
        <taxon>Galeomorphii</taxon>
        <taxon>Galeoidea</taxon>
        <taxon>Carcharhiniformes</taxon>
        <taxon>Scyliorhinidae</taxon>
        <taxon>Scyliorhinus</taxon>
    </lineage>
</organism>